<protein>
    <submittedName>
        <fullName evidence="2">Uncharacterized protein</fullName>
    </submittedName>
</protein>
<proteinExistence type="predicted"/>
<reference evidence="2" key="2">
    <citation type="submission" date="2020-12" db="EMBL/GenBank/DDBJ databases">
        <title>GES Beta-lactamases isolated from hospital effluents in Brazil.</title>
        <authorList>
            <person name="Conte D."/>
            <person name="Mesa D."/>
            <person name="Palmeiro J.K."/>
            <person name="Dalla-Costa L.M."/>
        </authorList>
    </citation>
    <scope>NUCLEOTIDE SEQUENCE [LARGE SCALE GENOMIC DNA]</scope>
    <source>
        <strain evidence="2">Aero21</strain>
    </source>
</reference>
<sequence length="71" mass="7611">MDQELDVLRPVGDGVKRLDANMKGMVMITTPSVSSIQTLDLGNNHTATKYSGFSLRQDGFTACTTACTTKA</sequence>
<evidence type="ECO:0000313" key="2">
    <source>
        <dbReference type="EMBL" id="QQA60857.1"/>
    </source>
</evidence>
<dbReference type="Proteomes" id="UP000266778">
    <property type="component" value="Chromosome"/>
</dbReference>
<organism evidence="2">
    <name type="scientific">Aeromonas caviae</name>
    <name type="common">Aeromonas punctata</name>
    <dbReference type="NCBI Taxonomy" id="648"/>
    <lineage>
        <taxon>Bacteria</taxon>
        <taxon>Pseudomonadati</taxon>
        <taxon>Pseudomonadota</taxon>
        <taxon>Gammaproteobacteria</taxon>
        <taxon>Aeromonadales</taxon>
        <taxon>Aeromonadaceae</taxon>
        <taxon>Aeromonas</taxon>
    </lineage>
</organism>
<dbReference type="AlphaFoldDB" id="A0A7D5UJP7"/>
<dbReference type="RefSeq" id="WP_125729967.1">
    <property type="nucleotide sequence ID" value="NZ_AP024402.1"/>
</dbReference>
<dbReference type="EMBL" id="CP025706">
    <property type="protein sequence ID" value="QLI60239.1"/>
    <property type="molecule type" value="Genomic_DNA"/>
</dbReference>
<accession>A0A7D5UJP7</accession>
<evidence type="ECO:0000313" key="1">
    <source>
        <dbReference type="EMBL" id="QLI60239.1"/>
    </source>
</evidence>
<gene>
    <name evidence="1" type="ORF">C1C91_21925</name>
    <name evidence="2" type="ORF">JC965_24060</name>
</gene>
<dbReference type="EMBL" id="CP065937">
    <property type="protein sequence ID" value="QQA60857.1"/>
    <property type="molecule type" value="Genomic_DNA"/>
</dbReference>
<name>A0A7D5UJP7_AERCA</name>
<reference evidence="1" key="1">
    <citation type="journal article" date="2019" name="J Environ">
        <title>Genetic characterization and potential molecular dissemination mechanism of tet (31) gene in Aeromonas caviae from an oxytetracycline wastewater treatment system.</title>
        <authorList>
            <person name="Shi Y."/>
            <person name="Tian Z."/>
            <person name="Leclercq S.O."/>
            <person name="Zhang H."/>
            <person name="Yang M."/>
            <person name="Zhang Y."/>
        </authorList>
    </citation>
    <scope>NUCLEOTIDE SEQUENCE</scope>
    <source>
        <strain evidence="1">T25-39</strain>
    </source>
</reference>